<dbReference type="SUPFAM" id="SSF56112">
    <property type="entry name" value="Protein kinase-like (PK-like)"/>
    <property type="match status" value="1"/>
</dbReference>
<dbReference type="Proteomes" id="UP000249402">
    <property type="component" value="Unassembled WGS sequence"/>
</dbReference>
<feature type="domain" description="Protein kinase" evidence="1">
    <location>
        <begin position="66"/>
        <end position="338"/>
    </location>
</feature>
<dbReference type="AlphaFoldDB" id="A0A395HA24"/>
<dbReference type="PANTHER" id="PTHR37171:SF1">
    <property type="entry name" value="SERINE_THREONINE-PROTEIN KINASE YRZF-RELATED"/>
    <property type="match status" value="1"/>
</dbReference>
<keyword evidence="3" id="KW-1185">Reference proteome</keyword>
<gene>
    <name evidence="2" type="ORF">BO80DRAFT_400140</name>
</gene>
<dbReference type="EMBL" id="KZ824425">
    <property type="protein sequence ID" value="RAL04005.1"/>
    <property type="molecule type" value="Genomic_DNA"/>
</dbReference>
<dbReference type="GO" id="GO:0005524">
    <property type="term" value="F:ATP binding"/>
    <property type="evidence" value="ECO:0007669"/>
    <property type="project" value="InterPro"/>
</dbReference>
<dbReference type="PROSITE" id="PS50011">
    <property type="entry name" value="PROTEIN_KINASE_DOM"/>
    <property type="match status" value="1"/>
</dbReference>
<dbReference type="Gene3D" id="1.10.510.10">
    <property type="entry name" value="Transferase(Phosphotransferase) domain 1"/>
    <property type="match status" value="1"/>
</dbReference>
<dbReference type="InterPro" id="IPR011009">
    <property type="entry name" value="Kinase-like_dom_sf"/>
</dbReference>
<sequence>MEPYHYKSFPYCMNHTMTVQSHNPPPPLPKSELHRRTLPTYDVELPSPTELCLQNPPLSGSDGSDFISIKLLGTLQVGEHKRSQIYIVRCVDSSTSSGPPRDQDLVAKFYDPWFQDLRDDDHFSGADCDYTHECAAYLRLSDLQGTVLPKFFGSYTLRIQVGEQCRLVRLILLEHIDGPSMDKLQPETFTTEERQEIVQQIVDGECAIYDNMVRHEDMHPRNMVLTRSGSGRLRVVVIDLGKSTLGRSRNPAIPELEKEYFPGVAISPLLRWNIHYRYPDQYAEWIDWPWQPWLEAQYKHTEDTITDAQREKWPVYDWLRKDDKDDNEDDSEDTSSPE</sequence>
<dbReference type="RefSeq" id="XP_025578332.1">
    <property type="nucleotide sequence ID" value="XM_025717505.1"/>
</dbReference>
<dbReference type="VEuPathDB" id="FungiDB:BO80DRAFT_400140"/>
<accession>A0A395HA24</accession>
<dbReference type="OrthoDB" id="4267316at2759"/>
<dbReference type="PANTHER" id="PTHR37171">
    <property type="entry name" value="SERINE/THREONINE-PROTEIN KINASE YRZF-RELATED"/>
    <property type="match status" value="1"/>
</dbReference>
<evidence type="ECO:0000313" key="2">
    <source>
        <dbReference type="EMBL" id="RAL04005.1"/>
    </source>
</evidence>
<evidence type="ECO:0000259" key="1">
    <source>
        <dbReference type="PROSITE" id="PS50011"/>
    </source>
</evidence>
<dbReference type="GeneID" id="37222370"/>
<dbReference type="InterPro" id="IPR052396">
    <property type="entry name" value="Meiotic_Drive_Suppr_Kinase"/>
</dbReference>
<name>A0A395HA24_9EURO</name>
<proteinExistence type="predicted"/>
<evidence type="ECO:0000313" key="3">
    <source>
        <dbReference type="Proteomes" id="UP000249402"/>
    </source>
</evidence>
<dbReference type="InterPro" id="IPR000719">
    <property type="entry name" value="Prot_kinase_dom"/>
</dbReference>
<dbReference type="GO" id="GO:0004672">
    <property type="term" value="F:protein kinase activity"/>
    <property type="evidence" value="ECO:0007669"/>
    <property type="project" value="InterPro"/>
</dbReference>
<reference evidence="2 3" key="1">
    <citation type="submission" date="2018-02" db="EMBL/GenBank/DDBJ databases">
        <title>The genomes of Aspergillus section Nigri reveals drivers in fungal speciation.</title>
        <authorList>
            <consortium name="DOE Joint Genome Institute"/>
            <person name="Vesth T.C."/>
            <person name="Nybo J."/>
            <person name="Theobald S."/>
            <person name="Brandl J."/>
            <person name="Frisvad J.C."/>
            <person name="Nielsen K.F."/>
            <person name="Lyhne E.K."/>
            <person name="Kogle M.E."/>
            <person name="Kuo A."/>
            <person name="Riley R."/>
            <person name="Clum A."/>
            <person name="Nolan M."/>
            <person name="Lipzen A."/>
            <person name="Salamov A."/>
            <person name="Henrissat B."/>
            <person name="Wiebenga A."/>
            <person name="De vries R.P."/>
            <person name="Grigoriev I.V."/>
            <person name="Mortensen U.H."/>
            <person name="Andersen M.R."/>
            <person name="Baker S.E."/>
        </authorList>
    </citation>
    <scope>NUCLEOTIDE SEQUENCE [LARGE SCALE GENOMIC DNA]</scope>
    <source>
        <strain evidence="2 3">CBS 121593</strain>
    </source>
</reference>
<organism evidence="2 3">
    <name type="scientific">Aspergillus ibericus CBS 121593</name>
    <dbReference type="NCBI Taxonomy" id="1448316"/>
    <lineage>
        <taxon>Eukaryota</taxon>
        <taxon>Fungi</taxon>
        <taxon>Dikarya</taxon>
        <taxon>Ascomycota</taxon>
        <taxon>Pezizomycotina</taxon>
        <taxon>Eurotiomycetes</taxon>
        <taxon>Eurotiomycetidae</taxon>
        <taxon>Eurotiales</taxon>
        <taxon>Aspergillaceae</taxon>
        <taxon>Aspergillus</taxon>
        <taxon>Aspergillus subgen. Circumdati</taxon>
    </lineage>
</organism>
<protein>
    <recommendedName>
        <fullName evidence="1">Protein kinase domain-containing protein</fullName>
    </recommendedName>
</protein>